<accession>A0A0P8YUN7</accession>
<feature type="transmembrane region" description="Helical" evidence="11">
    <location>
        <begin position="168"/>
        <end position="192"/>
    </location>
</feature>
<dbReference type="PATRIC" id="fig|36849.3.peg.3016"/>
<keyword evidence="6 11" id="KW-0812">Transmembrane</keyword>
<gene>
    <name evidence="14" type="primary">ftsX_2</name>
    <name evidence="14" type="ORF">OXPF_28520</name>
</gene>
<feature type="transmembrane region" description="Helical" evidence="11">
    <location>
        <begin position="225"/>
        <end position="245"/>
    </location>
</feature>
<evidence type="ECO:0000259" key="12">
    <source>
        <dbReference type="Pfam" id="PF02687"/>
    </source>
</evidence>
<dbReference type="InterPro" id="IPR058204">
    <property type="entry name" value="FtsX_firmicutes-type"/>
</dbReference>
<evidence type="ECO:0000256" key="10">
    <source>
        <dbReference type="PIRNR" id="PIRNR003097"/>
    </source>
</evidence>
<dbReference type="Proteomes" id="UP000050326">
    <property type="component" value="Unassembled WGS sequence"/>
</dbReference>
<dbReference type="GO" id="GO:0005886">
    <property type="term" value="C:plasma membrane"/>
    <property type="evidence" value="ECO:0007669"/>
    <property type="project" value="UniProtKB-SubCell"/>
</dbReference>
<dbReference type="OrthoDB" id="9812531at2"/>
<evidence type="ECO:0000256" key="5">
    <source>
        <dbReference type="ARBA" id="ARBA00022618"/>
    </source>
</evidence>
<keyword evidence="8 10" id="KW-0472">Membrane</keyword>
<dbReference type="PANTHER" id="PTHR47755:SF1">
    <property type="entry name" value="CELL DIVISION PROTEIN FTSX"/>
    <property type="match status" value="1"/>
</dbReference>
<reference evidence="14 15" key="1">
    <citation type="submission" date="2015-09" db="EMBL/GenBank/DDBJ databases">
        <title>Genome sequence of Oxobacter pfennigii DSM 3222.</title>
        <authorList>
            <person name="Poehlein A."/>
            <person name="Bengelsdorf F.R."/>
            <person name="Schiel-Bengelsdorf B."/>
            <person name="Duerre P."/>
            <person name="Daniel R."/>
        </authorList>
    </citation>
    <scope>NUCLEOTIDE SEQUENCE [LARGE SCALE GENOMIC DNA]</scope>
    <source>
        <strain evidence="14 15">DSM 3222</strain>
    </source>
</reference>
<dbReference type="NCBIfam" id="NF038347">
    <property type="entry name" value="FtsX_Gpos"/>
    <property type="match status" value="1"/>
</dbReference>
<feature type="transmembrane region" description="Helical" evidence="11">
    <location>
        <begin position="21"/>
        <end position="46"/>
    </location>
</feature>
<dbReference type="AlphaFoldDB" id="A0A0P8YUN7"/>
<evidence type="ECO:0000313" key="15">
    <source>
        <dbReference type="Proteomes" id="UP000050326"/>
    </source>
</evidence>
<dbReference type="InterPro" id="IPR003838">
    <property type="entry name" value="ABC3_permease_C"/>
</dbReference>
<comment type="similarity">
    <text evidence="2 10">Belongs to the ABC-4 integral membrane protein family. FtsX subfamily.</text>
</comment>
<sequence>MKINTVKYYFKEGIQSIMRNKMMSIASISTVMASLLIFGVFFITLYNVNSVVKDVEGSVEIKVFLKDDITDEQKSDIESRLKLSEGVKEVEFESKRQALENFKEQLGEKADLVADIDPEEVMPNSYIIKMYGPQYVDGVVETLNSMSGIDKINDARSIMDRLIQITSFIKVLGLSLMGILLIVAVFLISNTIKLTVMARRREIGIMKYIGATDWFIRWPFIIEGVFLGTFGALFSAIILGYGYFVAVDATISRFAIIQLVDPFEIVPYLAVMFISVGVVLGSIGSIISLRRFLKV</sequence>
<keyword evidence="9 10" id="KW-0131">Cell cycle</keyword>
<comment type="caution">
    <text evidence="14">The sequence shown here is derived from an EMBL/GenBank/DDBJ whole genome shotgun (WGS) entry which is preliminary data.</text>
</comment>
<evidence type="ECO:0000256" key="7">
    <source>
        <dbReference type="ARBA" id="ARBA00022989"/>
    </source>
</evidence>
<dbReference type="PANTHER" id="PTHR47755">
    <property type="entry name" value="CELL DIVISION PROTEIN FTSX"/>
    <property type="match status" value="1"/>
</dbReference>
<dbReference type="InterPro" id="IPR004513">
    <property type="entry name" value="FtsX"/>
</dbReference>
<keyword evidence="4 10" id="KW-1003">Cell membrane</keyword>
<organism evidence="14 15">
    <name type="scientific">Oxobacter pfennigii</name>
    <dbReference type="NCBI Taxonomy" id="36849"/>
    <lineage>
        <taxon>Bacteria</taxon>
        <taxon>Bacillati</taxon>
        <taxon>Bacillota</taxon>
        <taxon>Clostridia</taxon>
        <taxon>Eubacteriales</taxon>
        <taxon>Clostridiaceae</taxon>
        <taxon>Oxobacter</taxon>
    </lineage>
</organism>
<evidence type="ECO:0000313" key="14">
    <source>
        <dbReference type="EMBL" id="KPU43411.1"/>
    </source>
</evidence>
<evidence type="ECO:0000256" key="9">
    <source>
        <dbReference type="ARBA" id="ARBA00023306"/>
    </source>
</evidence>
<evidence type="ECO:0000256" key="3">
    <source>
        <dbReference type="ARBA" id="ARBA00021907"/>
    </source>
</evidence>
<protein>
    <recommendedName>
        <fullName evidence="3 10">Cell division protein FtsX</fullName>
    </recommendedName>
</protein>
<keyword evidence="15" id="KW-1185">Reference proteome</keyword>
<evidence type="ECO:0000256" key="4">
    <source>
        <dbReference type="ARBA" id="ARBA00022475"/>
    </source>
</evidence>
<dbReference type="Gene3D" id="3.30.70.3040">
    <property type="match status" value="1"/>
</dbReference>
<evidence type="ECO:0000256" key="2">
    <source>
        <dbReference type="ARBA" id="ARBA00007379"/>
    </source>
</evidence>
<proteinExistence type="inferred from homology"/>
<name>A0A0P8YUN7_9CLOT</name>
<keyword evidence="7 11" id="KW-1133">Transmembrane helix</keyword>
<dbReference type="InterPro" id="IPR040690">
    <property type="entry name" value="FtsX_ECD"/>
</dbReference>
<dbReference type="STRING" id="36849.OXPF_28520"/>
<evidence type="ECO:0000256" key="11">
    <source>
        <dbReference type="SAM" id="Phobius"/>
    </source>
</evidence>
<evidence type="ECO:0000256" key="6">
    <source>
        <dbReference type="ARBA" id="ARBA00022692"/>
    </source>
</evidence>
<feature type="domain" description="ABC3 transporter permease C-terminal" evidence="12">
    <location>
        <begin position="175"/>
        <end position="294"/>
    </location>
</feature>
<dbReference type="Pfam" id="PF02687">
    <property type="entry name" value="FtsX"/>
    <property type="match status" value="1"/>
</dbReference>
<feature type="domain" description="FtsX extracellular" evidence="13">
    <location>
        <begin position="59"/>
        <end position="152"/>
    </location>
</feature>
<evidence type="ECO:0000256" key="1">
    <source>
        <dbReference type="ARBA" id="ARBA00004651"/>
    </source>
</evidence>
<dbReference type="RefSeq" id="WP_054875858.1">
    <property type="nucleotide sequence ID" value="NZ_LKET01000039.1"/>
</dbReference>
<feature type="transmembrane region" description="Helical" evidence="11">
    <location>
        <begin position="265"/>
        <end position="289"/>
    </location>
</feature>
<comment type="function">
    <text evidence="10">Part of the ABC transporter FtsEX involved in asymmetric cellular division facilitating the initiation of sporulation.</text>
</comment>
<evidence type="ECO:0000259" key="13">
    <source>
        <dbReference type="Pfam" id="PF18075"/>
    </source>
</evidence>
<dbReference type="EMBL" id="LKET01000039">
    <property type="protein sequence ID" value="KPU43411.1"/>
    <property type="molecule type" value="Genomic_DNA"/>
</dbReference>
<keyword evidence="5 10" id="KW-0132">Cell division</keyword>
<dbReference type="Pfam" id="PF18075">
    <property type="entry name" value="FtsX_ECD"/>
    <property type="match status" value="1"/>
</dbReference>
<comment type="subcellular location">
    <subcellularLocation>
        <location evidence="1">Cell membrane</location>
        <topology evidence="1">Multi-pass membrane protein</topology>
    </subcellularLocation>
</comment>
<dbReference type="GO" id="GO:0051301">
    <property type="term" value="P:cell division"/>
    <property type="evidence" value="ECO:0007669"/>
    <property type="project" value="UniProtKB-KW"/>
</dbReference>
<evidence type="ECO:0000256" key="8">
    <source>
        <dbReference type="ARBA" id="ARBA00023136"/>
    </source>
</evidence>
<dbReference type="PIRSF" id="PIRSF003097">
    <property type="entry name" value="FtsX"/>
    <property type="match status" value="1"/>
</dbReference>